<protein>
    <submittedName>
        <fullName evidence="9">MFS domain-containing protein</fullName>
    </submittedName>
</protein>
<evidence type="ECO:0000313" key="8">
    <source>
        <dbReference type="Proteomes" id="UP000276776"/>
    </source>
</evidence>
<evidence type="ECO:0000313" key="7">
    <source>
        <dbReference type="EMBL" id="VDN04095.1"/>
    </source>
</evidence>
<feature type="transmembrane region" description="Helical" evidence="5">
    <location>
        <begin position="139"/>
        <end position="162"/>
    </location>
</feature>
<sequence>MNSTVLPEVTKEEQLEIKDKVTSKETHIYKKRYYVLLLFIMLSASNAMQWIEYSIIAHIIVRFYSVSYVAVDWTSMIYMLTYILFVLPARLRKSLRILSLTYFYSWVLDKYGVRVSVLLGAGGNCIGAWLRLFSAKPDGFWITFISQTIVGSSQIFILGMPSRLAATWFGPEQVSTACAAGVFGNQLGIAIGFLLPPMIVHMGTTDDVASDLTRLFLTSVIANTIIFLLIIFSFPQKPLLPPSLAQLQVLEDTKETHYFQSLKQLLKNSNFILLFITYGINAGVFYAVSTLLSQVILMFHPDEQESTGTIGLLLVLAGMFGSVICGMILDRFHQFRLTIIGVYLFSTLGMFLFTFVVDFLQMWCIYASAIFLGFFMTGYLPIGFEFAVELTFPVTEGTTSGLLNASAQILGIVLTLTGGFILQNFSAFASNLTFTGFLVAGTLLTGTLIKSDLRRQNVQKVSYTLPVNNFLKCVILALNKFNYCTSL</sequence>
<dbReference type="OrthoDB" id="422206at2759"/>
<keyword evidence="2 5" id="KW-0812">Transmembrane</keyword>
<evidence type="ECO:0000256" key="2">
    <source>
        <dbReference type="ARBA" id="ARBA00022692"/>
    </source>
</evidence>
<feature type="transmembrane region" description="Helical" evidence="5">
    <location>
        <begin position="336"/>
        <end position="357"/>
    </location>
</feature>
<evidence type="ECO:0000256" key="4">
    <source>
        <dbReference type="ARBA" id="ARBA00023136"/>
    </source>
</evidence>
<dbReference type="EMBL" id="UYYF01004438">
    <property type="protein sequence ID" value="VDN04095.1"/>
    <property type="molecule type" value="Genomic_DNA"/>
</dbReference>
<dbReference type="AlphaFoldDB" id="A0A0N5D1J7"/>
<dbReference type="InterPro" id="IPR020846">
    <property type="entry name" value="MFS_dom"/>
</dbReference>
<dbReference type="InterPro" id="IPR011701">
    <property type="entry name" value="MFS"/>
</dbReference>
<feature type="transmembrane region" description="Helical" evidence="5">
    <location>
        <begin position="215"/>
        <end position="234"/>
    </location>
</feature>
<dbReference type="SUPFAM" id="SSF103473">
    <property type="entry name" value="MFS general substrate transporter"/>
    <property type="match status" value="1"/>
</dbReference>
<dbReference type="Gene3D" id="1.20.1250.20">
    <property type="entry name" value="MFS general substrate transporter like domains"/>
    <property type="match status" value="1"/>
</dbReference>
<evidence type="ECO:0000256" key="3">
    <source>
        <dbReference type="ARBA" id="ARBA00022989"/>
    </source>
</evidence>
<feature type="domain" description="Major facilitator superfamily (MFS) profile" evidence="6">
    <location>
        <begin position="38"/>
        <end position="453"/>
    </location>
</feature>
<feature type="transmembrane region" description="Helical" evidence="5">
    <location>
        <begin position="428"/>
        <end position="449"/>
    </location>
</feature>
<dbReference type="CDD" id="cd17398">
    <property type="entry name" value="MFS_FLVCR_like"/>
    <property type="match status" value="1"/>
</dbReference>
<dbReference type="PANTHER" id="PTHR10924:SF4">
    <property type="entry name" value="GH15861P"/>
    <property type="match status" value="1"/>
</dbReference>
<reference evidence="7 8" key="2">
    <citation type="submission" date="2018-11" db="EMBL/GenBank/DDBJ databases">
        <authorList>
            <consortium name="Pathogen Informatics"/>
        </authorList>
    </citation>
    <scope>NUCLEOTIDE SEQUENCE [LARGE SCALE GENOMIC DNA]</scope>
</reference>
<dbReference type="GO" id="GO:0097037">
    <property type="term" value="P:heme export"/>
    <property type="evidence" value="ECO:0007669"/>
    <property type="project" value="TreeGrafter"/>
</dbReference>
<feature type="transmembrane region" description="Helical" evidence="5">
    <location>
        <begin position="111"/>
        <end position="133"/>
    </location>
</feature>
<dbReference type="PROSITE" id="PS50850">
    <property type="entry name" value="MFS"/>
    <property type="match status" value="1"/>
</dbReference>
<gene>
    <name evidence="7" type="ORF">TCLT_LOCUS6715</name>
</gene>
<organism evidence="9">
    <name type="scientific">Thelazia callipaeda</name>
    <name type="common">Oriental eyeworm</name>
    <name type="synonym">Parasitic nematode</name>
    <dbReference type="NCBI Taxonomy" id="103827"/>
    <lineage>
        <taxon>Eukaryota</taxon>
        <taxon>Metazoa</taxon>
        <taxon>Ecdysozoa</taxon>
        <taxon>Nematoda</taxon>
        <taxon>Chromadorea</taxon>
        <taxon>Rhabditida</taxon>
        <taxon>Spirurina</taxon>
        <taxon>Spiruromorpha</taxon>
        <taxon>Thelazioidea</taxon>
        <taxon>Thelaziidae</taxon>
        <taxon>Thelazia</taxon>
    </lineage>
</organism>
<dbReference type="Pfam" id="PF07690">
    <property type="entry name" value="MFS_1"/>
    <property type="match status" value="1"/>
</dbReference>
<dbReference type="GO" id="GO:0016020">
    <property type="term" value="C:membrane"/>
    <property type="evidence" value="ECO:0007669"/>
    <property type="project" value="UniProtKB-SubCell"/>
</dbReference>
<evidence type="ECO:0000256" key="1">
    <source>
        <dbReference type="ARBA" id="ARBA00004141"/>
    </source>
</evidence>
<reference evidence="9" key="1">
    <citation type="submission" date="2017-02" db="UniProtKB">
        <authorList>
            <consortium name="WormBaseParasite"/>
        </authorList>
    </citation>
    <scope>IDENTIFICATION</scope>
</reference>
<name>A0A0N5D1J7_THECL</name>
<dbReference type="PANTHER" id="PTHR10924">
    <property type="entry name" value="MAJOR FACILITATOR SUPERFAMILY PROTEIN-RELATED"/>
    <property type="match status" value="1"/>
</dbReference>
<dbReference type="Proteomes" id="UP000276776">
    <property type="component" value="Unassembled WGS sequence"/>
</dbReference>
<feature type="transmembrane region" description="Helical" evidence="5">
    <location>
        <begin position="271"/>
        <end position="297"/>
    </location>
</feature>
<keyword evidence="8" id="KW-1185">Reference proteome</keyword>
<dbReference type="GO" id="GO:0020037">
    <property type="term" value="F:heme binding"/>
    <property type="evidence" value="ECO:0007669"/>
    <property type="project" value="TreeGrafter"/>
</dbReference>
<dbReference type="InterPro" id="IPR049680">
    <property type="entry name" value="FLVCR1-2_SLC49-like"/>
</dbReference>
<evidence type="ECO:0000256" key="5">
    <source>
        <dbReference type="SAM" id="Phobius"/>
    </source>
</evidence>
<feature type="transmembrane region" description="Helical" evidence="5">
    <location>
        <begin position="73"/>
        <end position="91"/>
    </location>
</feature>
<feature type="transmembrane region" description="Helical" evidence="5">
    <location>
        <begin position="363"/>
        <end position="382"/>
    </location>
</feature>
<feature type="transmembrane region" description="Helical" evidence="5">
    <location>
        <begin position="402"/>
        <end position="422"/>
    </location>
</feature>
<keyword evidence="4 5" id="KW-0472">Membrane</keyword>
<dbReference type="InterPro" id="IPR036259">
    <property type="entry name" value="MFS_trans_sf"/>
</dbReference>
<dbReference type="OMA" id="LDLMGHN"/>
<feature type="transmembrane region" description="Helical" evidence="5">
    <location>
        <begin position="174"/>
        <end position="195"/>
    </location>
</feature>
<accession>A0A0N5D1J7</accession>
<feature type="transmembrane region" description="Helical" evidence="5">
    <location>
        <begin position="309"/>
        <end position="329"/>
    </location>
</feature>
<proteinExistence type="predicted"/>
<feature type="transmembrane region" description="Helical" evidence="5">
    <location>
        <begin position="33"/>
        <end position="61"/>
    </location>
</feature>
<comment type="subcellular location">
    <subcellularLocation>
        <location evidence="1">Membrane</location>
        <topology evidence="1">Multi-pass membrane protein</topology>
    </subcellularLocation>
</comment>
<keyword evidence="3 5" id="KW-1133">Transmembrane helix</keyword>
<dbReference type="WBParaSite" id="TCLT_0000672601-mRNA-1">
    <property type="protein sequence ID" value="TCLT_0000672601-mRNA-1"/>
    <property type="gene ID" value="TCLT_0000672601"/>
</dbReference>
<evidence type="ECO:0000313" key="9">
    <source>
        <dbReference type="WBParaSite" id="TCLT_0000672601-mRNA-1"/>
    </source>
</evidence>
<dbReference type="STRING" id="103827.A0A0N5D1J7"/>
<evidence type="ECO:0000259" key="6">
    <source>
        <dbReference type="PROSITE" id="PS50850"/>
    </source>
</evidence>
<dbReference type="GO" id="GO:0015232">
    <property type="term" value="F:heme transmembrane transporter activity"/>
    <property type="evidence" value="ECO:0007669"/>
    <property type="project" value="TreeGrafter"/>
</dbReference>